<keyword evidence="1" id="KW-0472">Membrane</keyword>
<reference evidence="2" key="1">
    <citation type="submission" date="2018-05" db="EMBL/GenBank/DDBJ databases">
        <authorList>
            <person name="Lanie J.A."/>
            <person name="Ng W.-L."/>
            <person name="Kazmierczak K.M."/>
            <person name="Andrzejewski T.M."/>
            <person name="Davidsen T.M."/>
            <person name="Wayne K.J."/>
            <person name="Tettelin H."/>
            <person name="Glass J.I."/>
            <person name="Rusch D."/>
            <person name="Podicherti R."/>
            <person name="Tsui H.-C.T."/>
            <person name="Winkler M.E."/>
        </authorList>
    </citation>
    <scope>NUCLEOTIDE SEQUENCE</scope>
</reference>
<feature type="transmembrane region" description="Helical" evidence="1">
    <location>
        <begin position="12"/>
        <end position="37"/>
    </location>
</feature>
<evidence type="ECO:0000313" key="2">
    <source>
        <dbReference type="EMBL" id="SVD91272.1"/>
    </source>
</evidence>
<protein>
    <submittedName>
        <fullName evidence="2">Uncharacterized protein</fullName>
    </submittedName>
</protein>
<gene>
    <name evidence="2" type="ORF">METZ01_LOCUS444126</name>
</gene>
<dbReference type="EMBL" id="UINC01181537">
    <property type="protein sequence ID" value="SVD91272.1"/>
    <property type="molecule type" value="Genomic_DNA"/>
</dbReference>
<feature type="non-terminal residue" evidence="2">
    <location>
        <position position="1"/>
    </location>
</feature>
<feature type="transmembrane region" description="Helical" evidence="1">
    <location>
        <begin position="43"/>
        <end position="60"/>
    </location>
</feature>
<name>A0A382Z700_9ZZZZ</name>
<evidence type="ECO:0000256" key="1">
    <source>
        <dbReference type="SAM" id="Phobius"/>
    </source>
</evidence>
<proteinExistence type="predicted"/>
<keyword evidence="1" id="KW-0812">Transmembrane</keyword>
<keyword evidence="1" id="KW-1133">Transmembrane helix</keyword>
<dbReference type="AlphaFoldDB" id="A0A382Z700"/>
<sequence>VKTPRKTNFLRPLYRLGWLAIWSSWLVTILLLVPALVPRHDTFQRLLVSVLLTLLAYFLQRLWDRHITGRPLPRGRRGG</sequence>
<organism evidence="2">
    <name type="scientific">marine metagenome</name>
    <dbReference type="NCBI Taxonomy" id="408172"/>
    <lineage>
        <taxon>unclassified sequences</taxon>
        <taxon>metagenomes</taxon>
        <taxon>ecological metagenomes</taxon>
    </lineage>
</organism>
<accession>A0A382Z700</accession>